<dbReference type="Pfam" id="PF02826">
    <property type="entry name" value="2-Hacid_dh_C"/>
    <property type="match status" value="1"/>
</dbReference>
<accession>A0ABW5A183</accession>
<dbReference type="EMBL" id="JBHUIO010000009">
    <property type="protein sequence ID" value="MFD2171296.1"/>
    <property type="molecule type" value="Genomic_DNA"/>
</dbReference>
<proteinExistence type="predicted"/>
<evidence type="ECO:0000259" key="1">
    <source>
        <dbReference type="Pfam" id="PF02826"/>
    </source>
</evidence>
<reference evidence="4" key="1">
    <citation type="journal article" date="2019" name="Int. J. Syst. Evol. Microbiol.">
        <title>The Global Catalogue of Microorganisms (GCM) 10K type strain sequencing project: providing services to taxonomists for standard genome sequencing and annotation.</title>
        <authorList>
            <consortium name="The Broad Institute Genomics Platform"/>
            <consortium name="The Broad Institute Genome Sequencing Center for Infectious Disease"/>
            <person name="Wu L."/>
            <person name="Ma J."/>
        </authorList>
    </citation>
    <scope>NUCLEOTIDE SEQUENCE [LARGE SCALE GENOMIC DNA]</scope>
    <source>
        <strain evidence="4">CGMCC 1.13574</strain>
    </source>
</reference>
<dbReference type="Gene3D" id="3.40.50.720">
    <property type="entry name" value="NAD(P)-binding Rossmann-like Domain"/>
    <property type="match status" value="2"/>
</dbReference>
<dbReference type="RefSeq" id="WP_386047982.1">
    <property type="nucleotide sequence ID" value="NZ_JBHUIO010000009.1"/>
</dbReference>
<dbReference type="SUPFAM" id="SSF51735">
    <property type="entry name" value="NAD(P)-binding Rossmann-fold domains"/>
    <property type="match status" value="1"/>
</dbReference>
<feature type="domain" description="Dipicolinate synthase subunit A N-terminal" evidence="2">
    <location>
        <begin position="6"/>
        <end position="123"/>
    </location>
</feature>
<sequence length="292" mass="31658">MLTGIKLAFVGGDARIIEVIKYAIELDASIVLIGFDQLDTPLADTVKADLAPDVFRDVDAIVLPVTGMDDAGHVESRYSSQDLVLEEVHFQTLPKRPLVFTGIARKRLSEVCQQHGLRLIKLMELDEVAIHNSVPSAEGAIQMAMEHTDITLHGSRSVVLGFGRCGITLARMLAGIGANVSVCARKESDLARIQEMGLRPYAMSEIHKAVGDSELIFNTIPYPVLTAEVLTRVPKTCVIVDIASKPGGTDFRYAEKRGIKAMLAPGLPGIVAPKTAGQILARTLCRILWEHA</sequence>
<dbReference type="InterPro" id="IPR006140">
    <property type="entry name" value="D-isomer_DH_NAD-bd"/>
</dbReference>
<dbReference type="NCBIfam" id="TIGR02853">
    <property type="entry name" value="spore_dpaA"/>
    <property type="match status" value="1"/>
</dbReference>
<organism evidence="3 4">
    <name type="scientific">Tumebacillus lipolyticus</name>
    <dbReference type="NCBI Taxonomy" id="1280370"/>
    <lineage>
        <taxon>Bacteria</taxon>
        <taxon>Bacillati</taxon>
        <taxon>Bacillota</taxon>
        <taxon>Bacilli</taxon>
        <taxon>Bacillales</taxon>
        <taxon>Alicyclobacillaceae</taxon>
        <taxon>Tumebacillus</taxon>
    </lineage>
</organism>
<dbReference type="NCBIfam" id="NF006162">
    <property type="entry name" value="PRK08306.1"/>
    <property type="match status" value="1"/>
</dbReference>
<name>A0ABW5A183_9BACL</name>
<dbReference type="InterPro" id="IPR014215">
    <property type="entry name" value="Dipicolinic_acid_synth_A"/>
</dbReference>
<dbReference type="InterPro" id="IPR031629">
    <property type="entry name" value="DpaA_N"/>
</dbReference>
<keyword evidence="4" id="KW-1185">Reference proteome</keyword>
<dbReference type="InterPro" id="IPR036291">
    <property type="entry name" value="NAD(P)-bd_dom_sf"/>
</dbReference>
<dbReference type="Pfam" id="PF16924">
    <property type="entry name" value="DpaA_N"/>
    <property type="match status" value="1"/>
</dbReference>
<evidence type="ECO:0000259" key="2">
    <source>
        <dbReference type="Pfam" id="PF16924"/>
    </source>
</evidence>
<dbReference type="Proteomes" id="UP001597343">
    <property type="component" value="Unassembled WGS sequence"/>
</dbReference>
<feature type="domain" description="D-isomer specific 2-hydroxyacid dehydrogenase NAD-binding" evidence="1">
    <location>
        <begin position="146"/>
        <end position="242"/>
    </location>
</feature>
<comment type="caution">
    <text evidence="3">The sequence shown here is derived from an EMBL/GenBank/DDBJ whole genome shotgun (WGS) entry which is preliminary data.</text>
</comment>
<gene>
    <name evidence="3" type="primary">dpsA</name>
    <name evidence="3" type="ORF">ACFSOY_15105</name>
</gene>
<evidence type="ECO:0000313" key="4">
    <source>
        <dbReference type="Proteomes" id="UP001597343"/>
    </source>
</evidence>
<evidence type="ECO:0000313" key="3">
    <source>
        <dbReference type="EMBL" id="MFD2171296.1"/>
    </source>
</evidence>
<protein>
    <submittedName>
        <fullName evidence="3">Dipicolinate synthase subunit DpsA</fullName>
    </submittedName>
</protein>